<accession>A2F7C9</accession>
<dbReference type="AlphaFoldDB" id="A2F7C9"/>
<dbReference type="EMBL" id="DS113646">
    <property type="protein sequence ID" value="EAX99197.1"/>
    <property type="molecule type" value="Genomic_DNA"/>
</dbReference>
<keyword evidence="2" id="KW-1185">Reference proteome</keyword>
<dbReference type="VEuPathDB" id="TrichDB:TVAGG3_0961840"/>
<dbReference type="InParanoid" id="A2F7C9"/>
<dbReference type="Proteomes" id="UP000001542">
    <property type="component" value="Unassembled WGS sequence"/>
</dbReference>
<evidence type="ECO:0000313" key="1">
    <source>
        <dbReference type="EMBL" id="EAX99197.1"/>
    </source>
</evidence>
<proteinExistence type="predicted"/>
<protein>
    <submittedName>
        <fullName evidence="1">Uncharacterized protein</fullName>
    </submittedName>
</protein>
<name>A2F7C9_TRIV3</name>
<evidence type="ECO:0000313" key="2">
    <source>
        <dbReference type="Proteomes" id="UP000001542"/>
    </source>
</evidence>
<sequence>MHISNDFDLNLKFPLSERPFYIIFESAVESTITFFDEDGDGFNFTEETGTLFFLKGKHAGIFSWKNLTELPPNTTKQIVTGVYLPSIYDTGFEILMEGDLKTVRYENKSLKYYAMISRDDQYSVYGFTNHFYLSTKKEGHFFTFNSSVSPCDIVILAKGIPGGLFNPQKYGAEINYFRSDFPGYYIDSKWHNISIIYSYYPFSTTVKHNVSEIKLRLQTNNGPERNVTVQEGETYSIESINRMIIYHPNAYVEFSQIKFDDPNVNYFEGDYRKAGQSSGAWHFIPIRTPQQTTIVPPRTPETSSSK</sequence>
<gene>
    <name evidence="1" type="ORF">TVAG_092530</name>
</gene>
<dbReference type="KEGG" id="tva:4757002"/>
<reference evidence="1" key="1">
    <citation type="submission" date="2006-10" db="EMBL/GenBank/DDBJ databases">
        <authorList>
            <person name="Amadeo P."/>
            <person name="Zhao Q."/>
            <person name="Wortman J."/>
            <person name="Fraser-Liggett C."/>
            <person name="Carlton J."/>
        </authorList>
    </citation>
    <scope>NUCLEOTIDE SEQUENCE</scope>
    <source>
        <strain evidence="1">G3</strain>
    </source>
</reference>
<organism evidence="1 2">
    <name type="scientific">Trichomonas vaginalis (strain ATCC PRA-98 / G3)</name>
    <dbReference type="NCBI Taxonomy" id="412133"/>
    <lineage>
        <taxon>Eukaryota</taxon>
        <taxon>Metamonada</taxon>
        <taxon>Parabasalia</taxon>
        <taxon>Trichomonadida</taxon>
        <taxon>Trichomonadidae</taxon>
        <taxon>Trichomonas</taxon>
    </lineage>
</organism>
<dbReference type="RefSeq" id="XP_001312127.1">
    <property type="nucleotide sequence ID" value="XM_001312126.1"/>
</dbReference>
<dbReference type="VEuPathDB" id="TrichDB:TVAG_092530"/>
<reference evidence="1" key="2">
    <citation type="journal article" date="2007" name="Science">
        <title>Draft genome sequence of the sexually transmitted pathogen Trichomonas vaginalis.</title>
        <authorList>
            <person name="Carlton J.M."/>
            <person name="Hirt R.P."/>
            <person name="Silva J.C."/>
            <person name="Delcher A.L."/>
            <person name="Schatz M."/>
            <person name="Zhao Q."/>
            <person name="Wortman J.R."/>
            <person name="Bidwell S.L."/>
            <person name="Alsmark U.C.M."/>
            <person name="Besteiro S."/>
            <person name="Sicheritz-Ponten T."/>
            <person name="Noel C.J."/>
            <person name="Dacks J.B."/>
            <person name="Foster P.G."/>
            <person name="Simillion C."/>
            <person name="Van de Peer Y."/>
            <person name="Miranda-Saavedra D."/>
            <person name="Barton G.J."/>
            <person name="Westrop G.D."/>
            <person name="Mueller S."/>
            <person name="Dessi D."/>
            <person name="Fiori P.L."/>
            <person name="Ren Q."/>
            <person name="Paulsen I."/>
            <person name="Zhang H."/>
            <person name="Bastida-Corcuera F.D."/>
            <person name="Simoes-Barbosa A."/>
            <person name="Brown M.T."/>
            <person name="Hayes R.D."/>
            <person name="Mukherjee M."/>
            <person name="Okumura C.Y."/>
            <person name="Schneider R."/>
            <person name="Smith A.J."/>
            <person name="Vanacova S."/>
            <person name="Villalvazo M."/>
            <person name="Haas B.J."/>
            <person name="Pertea M."/>
            <person name="Feldblyum T.V."/>
            <person name="Utterback T.R."/>
            <person name="Shu C.L."/>
            <person name="Osoegawa K."/>
            <person name="de Jong P.J."/>
            <person name="Hrdy I."/>
            <person name="Horvathova L."/>
            <person name="Zubacova Z."/>
            <person name="Dolezal P."/>
            <person name="Malik S.B."/>
            <person name="Logsdon J.M. Jr."/>
            <person name="Henze K."/>
            <person name="Gupta A."/>
            <person name="Wang C.C."/>
            <person name="Dunne R.L."/>
            <person name="Upcroft J.A."/>
            <person name="Upcroft P."/>
            <person name="White O."/>
            <person name="Salzberg S.L."/>
            <person name="Tang P."/>
            <person name="Chiu C.-H."/>
            <person name="Lee Y.-S."/>
            <person name="Embley T.M."/>
            <person name="Coombs G.H."/>
            <person name="Mottram J.C."/>
            <person name="Tachezy J."/>
            <person name="Fraser-Liggett C.M."/>
            <person name="Johnson P.J."/>
        </authorList>
    </citation>
    <scope>NUCLEOTIDE SEQUENCE [LARGE SCALE GENOMIC DNA]</scope>
    <source>
        <strain evidence="1">G3</strain>
    </source>
</reference>